<feature type="chain" id="PRO_5039138567" evidence="1">
    <location>
        <begin position="23"/>
        <end position="422"/>
    </location>
</feature>
<comment type="caution">
    <text evidence="2">The sequence shown here is derived from an EMBL/GenBank/DDBJ whole genome shotgun (WGS) entry which is preliminary data.</text>
</comment>
<protein>
    <submittedName>
        <fullName evidence="2">Uncharacterized protein</fullName>
    </submittedName>
</protein>
<keyword evidence="1" id="KW-0732">Signal</keyword>
<dbReference type="Proteomes" id="UP000823636">
    <property type="component" value="Unassembled WGS sequence"/>
</dbReference>
<feature type="signal peptide" evidence="1">
    <location>
        <begin position="1"/>
        <end position="22"/>
    </location>
</feature>
<dbReference type="SUPFAM" id="SSF56935">
    <property type="entry name" value="Porins"/>
    <property type="match status" value="1"/>
</dbReference>
<dbReference type="AlphaFoldDB" id="A0A9D9E6B2"/>
<sequence>MTKKIFTVAITLILSAAMQANAQTPYSIYGLGTLDDNTLGVNSGMGGVGYAIDNNKQINPKNPASYAAMDSLTFLFDIGMNVDVNWMKEGKLKETKTTANFDYAVLQFPMGKRFAASLGVMPYSNVAYDYSSYINMGAFSRTGTGGITQVYFGAAAKIWKELYFGVNAAFMFGNITHSTTILPSSSYNVMAMVDMVEFHVTDYKIELGLRYTQPINEKNSLTFGFVYTPGKKMLGKRYTNTYSLNSSDNTTTMSYSDTISLKNNYDMSSSYGVGVGYKWNNRLILGADVTYQPWSKASFLPLWERQGAVTDTKGNLHDRLRISFGGEYRHDQYARQYMRRIRYRLGAYYDDSYLKIGDSNLREIGATIGLGFPLLQDRSIVNLSAQYFHRKLSTGSAVTENGLIISIGISFNEMWFFKSKLQ</sequence>
<organism evidence="2 3">
    <name type="scientific">Candidatus Caccoplasma merdipullorum</name>
    <dbReference type="NCBI Taxonomy" id="2840718"/>
    <lineage>
        <taxon>Bacteria</taxon>
        <taxon>Pseudomonadati</taxon>
        <taxon>Bacteroidota</taxon>
        <taxon>Bacteroidia</taxon>
        <taxon>Bacteroidales</taxon>
        <taxon>Bacteroidaceae</taxon>
        <taxon>Bacteroidaceae incertae sedis</taxon>
        <taxon>Candidatus Caccoplasma</taxon>
    </lineage>
</organism>
<dbReference type="Gene3D" id="2.40.160.60">
    <property type="entry name" value="Outer membrane protein transport protein (OMPP1/FadL/TodX)"/>
    <property type="match status" value="1"/>
</dbReference>
<reference evidence="2" key="2">
    <citation type="journal article" date="2021" name="PeerJ">
        <title>Extensive microbial diversity within the chicken gut microbiome revealed by metagenomics and culture.</title>
        <authorList>
            <person name="Gilroy R."/>
            <person name="Ravi A."/>
            <person name="Getino M."/>
            <person name="Pursley I."/>
            <person name="Horton D.L."/>
            <person name="Alikhan N.F."/>
            <person name="Baker D."/>
            <person name="Gharbi K."/>
            <person name="Hall N."/>
            <person name="Watson M."/>
            <person name="Adriaenssens E.M."/>
            <person name="Foster-Nyarko E."/>
            <person name="Jarju S."/>
            <person name="Secka A."/>
            <person name="Antonio M."/>
            <person name="Oren A."/>
            <person name="Chaudhuri R.R."/>
            <person name="La Ragione R."/>
            <person name="Hildebrand F."/>
            <person name="Pallen M.J."/>
        </authorList>
    </citation>
    <scope>NUCLEOTIDE SEQUENCE</scope>
    <source>
        <strain evidence="2">G3-4614</strain>
    </source>
</reference>
<accession>A0A9D9E6B2</accession>
<proteinExistence type="predicted"/>
<evidence type="ECO:0000313" key="2">
    <source>
        <dbReference type="EMBL" id="MBO8437849.1"/>
    </source>
</evidence>
<evidence type="ECO:0000313" key="3">
    <source>
        <dbReference type="Proteomes" id="UP000823636"/>
    </source>
</evidence>
<reference evidence="2" key="1">
    <citation type="submission" date="2020-10" db="EMBL/GenBank/DDBJ databases">
        <authorList>
            <person name="Gilroy R."/>
        </authorList>
    </citation>
    <scope>NUCLEOTIDE SEQUENCE</scope>
    <source>
        <strain evidence="2">G3-4614</strain>
    </source>
</reference>
<name>A0A9D9E6B2_9BACT</name>
<evidence type="ECO:0000256" key="1">
    <source>
        <dbReference type="SAM" id="SignalP"/>
    </source>
</evidence>
<dbReference type="EMBL" id="JADIMW010000028">
    <property type="protein sequence ID" value="MBO8437849.1"/>
    <property type="molecule type" value="Genomic_DNA"/>
</dbReference>
<gene>
    <name evidence="2" type="ORF">IAC54_02980</name>
</gene>